<comment type="catalytic activity">
    <reaction evidence="11 12">
        <text>uridine(1498) in 16S rRNA + S-adenosyl-L-methionine = N(3)-methyluridine(1498) in 16S rRNA + S-adenosyl-L-homocysteine + H(+)</text>
        <dbReference type="Rhea" id="RHEA:42920"/>
        <dbReference type="Rhea" id="RHEA-COMP:10283"/>
        <dbReference type="Rhea" id="RHEA-COMP:10284"/>
        <dbReference type="ChEBI" id="CHEBI:15378"/>
        <dbReference type="ChEBI" id="CHEBI:57856"/>
        <dbReference type="ChEBI" id="CHEBI:59789"/>
        <dbReference type="ChEBI" id="CHEBI:65315"/>
        <dbReference type="ChEBI" id="CHEBI:74502"/>
        <dbReference type="EC" id="2.1.1.193"/>
    </reaction>
</comment>
<evidence type="ECO:0000256" key="7">
    <source>
        <dbReference type="ARBA" id="ARBA00022603"/>
    </source>
</evidence>
<keyword evidence="6 12" id="KW-0698">rRNA processing</keyword>
<evidence type="ECO:0000256" key="12">
    <source>
        <dbReference type="PIRNR" id="PIRNR015601"/>
    </source>
</evidence>
<evidence type="ECO:0000256" key="1">
    <source>
        <dbReference type="ARBA" id="ARBA00004496"/>
    </source>
</evidence>
<dbReference type="Gene3D" id="2.40.240.20">
    <property type="entry name" value="Hypothetical PUA domain-like, domain 1"/>
    <property type="match status" value="1"/>
</dbReference>
<dbReference type="PANTHER" id="PTHR30027">
    <property type="entry name" value="RIBOSOMAL RNA SMALL SUBUNIT METHYLTRANSFERASE E"/>
    <property type="match status" value="1"/>
</dbReference>
<dbReference type="AlphaFoldDB" id="A0A2U1T7I3"/>
<protein>
    <recommendedName>
        <fullName evidence="4 12">Ribosomal RNA small subunit methyltransferase E</fullName>
        <ecNumber evidence="3 12">2.1.1.193</ecNumber>
    </recommendedName>
</protein>
<evidence type="ECO:0000256" key="8">
    <source>
        <dbReference type="ARBA" id="ARBA00022679"/>
    </source>
</evidence>
<dbReference type="SUPFAM" id="SSF75217">
    <property type="entry name" value="alpha/beta knot"/>
    <property type="match status" value="1"/>
</dbReference>
<proteinExistence type="inferred from homology"/>
<feature type="domain" description="Ribosomal RNA small subunit methyltransferase E PUA-like" evidence="14">
    <location>
        <begin position="21"/>
        <end position="67"/>
    </location>
</feature>
<dbReference type="Pfam" id="PF20260">
    <property type="entry name" value="PUA_4"/>
    <property type="match status" value="1"/>
</dbReference>
<dbReference type="InterPro" id="IPR029026">
    <property type="entry name" value="tRNA_m1G_MTases_N"/>
</dbReference>
<dbReference type="GO" id="GO:0005737">
    <property type="term" value="C:cytoplasm"/>
    <property type="evidence" value="ECO:0007669"/>
    <property type="project" value="UniProtKB-SubCell"/>
</dbReference>
<sequence length="240" mass="25640">MSLPVFVHDDLAADIGETLTLRGPEGRHAVTVTRTAVGDEVQLIDGRGTRITGTVTQTAGKDVLTVEVSAREVEPPPRPEVTIVQALPKSERSELAVDLATQAGADTIVAWQARRCVAKWRGAKIDKHLRKWEDAAYAAAKQSRRSRIPRIEGPLSTAELAEYLAGQNAYVLHEDAQVGIGEVDLDVDKLVVIVGPEGGIGAEELAELGATPVRLGPEVYRTASAAMVTLAAIGALTKRW</sequence>
<dbReference type="Proteomes" id="UP000244989">
    <property type="component" value="Unassembled WGS sequence"/>
</dbReference>
<keyword evidence="7 12" id="KW-0489">Methyltransferase</keyword>
<evidence type="ECO:0000313" key="15">
    <source>
        <dbReference type="EMBL" id="PWC01964.1"/>
    </source>
</evidence>
<dbReference type="InterPro" id="IPR046887">
    <property type="entry name" value="RsmE_PUA-like"/>
</dbReference>
<comment type="similarity">
    <text evidence="2 12">Belongs to the RNA methyltransferase RsmE family.</text>
</comment>
<feature type="domain" description="Ribosomal RNA small subunit methyltransferase E methyltransferase" evidence="13">
    <location>
        <begin position="78"/>
        <end position="233"/>
    </location>
</feature>
<evidence type="ECO:0000259" key="13">
    <source>
        <dbReference type="Pfam" id="PF04452"/>
    </source>
</evidence>
<dbReference type="InterPro" id="IPR015947">
    <property type="entry name" value="PUA-like_sf"/>
</dbReference>
<dbReference type="SUPFAM" id="SSF88697">
    <property type="entry name" value="PUA domain-like"/>
    <property type="match status" value="1"/>
</dbReference>
<evidence type="ECO:0000256" key="6">
    <source>
        <dbReference type="ARBA" id="ARBA00022552"/>
    </source>
</evidence>
<dbReference type="InterPro" id="IPR029028">
    <property type="entry name" value="Alpha/beta_knot_MTases"/>
</dbReference>
<dbReference type="OrthoDB" id="9808126at2"/>
<evidence type="ECO:0000256" key="3">
    <source>
        <dbReference type="ARBA" id="ARBA00012328"/>
    </source>
</evidence>
<comment type="function">
    <text evidence="10 12">Specifically methylates the N3 position of the uracil ring of uridine 1498 (m3U1498) in 16S rRNA. Acts on the fully assembled 30S ribosomal subunit.</text>
</comment>
<dbReference type="PIRSF" id="PIRSF015601">
    <property type="entry name" value="MTase_slr0722"/>
    <property type="match status" value="1"/>
</dbReference>
<evidence type="ECO:0000256" key="4">
    <source>
        <dbReference type="ARBA" id="ARBA00013673"/>
    </source>
</evidence>
<dbReference type="NCBIfam" id="NF008693">
    <property type="entry name" value="PRK11713.2-3"/>
    <property type="match status" value="1"/>
</dbReference>
<comment type="subcellular location">
    <subcellularLocation>
        <location evidence="1 12">Cytoplasm</location>
    </subcellularLocation>
</comment>
<evidence type="ECO:0000256" key="10">
    <source>
        <dbReference type="ARBA" id="ARBA00025699"/>
    </source>
</evidence>
<dbReference type="GO" id="GO:0070042">
    <property type="term" value="F:rRNA (uridine-N3-)-methyltransferase activity"/>
    <property type="evidence" value="ECO:0007669"/>
    <property type="project" value="TreeGrafter"/>
</dbReference>
<dbReference type="InterPro" id="IPR046886">
    <property type="entry name" value="RsmE_MTase_dom"/>
</dbReference>
<evidence type="ECO:0000256" key="11">
    <source>
        <dbReference type="ARBA" id="ARBA00047944"/>
    </source>
</evidence>
<keyword evidence="5 12" id="KW-0963">Cytoplasm</keyword>
<dbReference type="InterPro" id="IPR006700">
    <property type="entry name" value="RsmE"/>
</dbReference>
<evidence type="ECO:0000313" key="16">
    <source>
        <dbReference type="Proteomes" id="UP000244989"/>
    </source>
</evidence>
<organism evidence="15 16">
    <name type="scientific">Corynebacterium yudongzhengii</name>
    <dbReference type="NCBI Taxonomy" id="2080740"/>
    <lineage>
        <taxon>Bacteria</taxon>
        <taxon>Bacillati</taxon>
        <taxon>Actinomycetota</taxon>
        <taxon>Actinomycetes</taxon>
        <taxon>Mycobacteriales</taxon>
        <taxon>Corynebacteriaceae</taxon>
        <taxon>Corynebacterium</taxon>
    </lineage>
</organism>
<dbReference type="PANTHER" id="PTHR30027:SF3">
    <property type="entry name" value="16S RRNA (URACIL(1498)-N(3))-METHYLTRANSFERASE"/>
    <property type="match status" value="1"/>
</dbReference>
<accession>A0A2U1T7I3</accession>
<dbReference type="RefSeq" id="WP_108431082.1">
    <property type="nucleotide sequence ID" value="NZ_CP026947.1"/>
</dbReference>
<dbReference type="Gene3D" id="3.40.1280.10">
    <property type="match status" value="1"/>
</dbReference>
<dbReference type="EC" id="2.1.1.193" evidence="3 12"/>
<evidence type="ECO:0000256" key="5">
    <source>
        <dbReference type="ARBA" id="ARBA00022490"/>
    </source>
</evidence>
<dbReference type="KEGG" id="cyz:C3B44_03095"/>
<evidence type="ECO:0000259" key="14">
    <source>
        <dbReference type="Pfam" id="PF20260"/>
    </source>
</evidence>
<dbReference type="CDD" id="cd18084">
    <property type="entry name" value="RsmE-like"/>
    <property type="match status" value="1"/>
</dbReference>
<dbReference type="GO" id="GO:0070475">
    <property type="term" value="P:rRNA base methylation"/>
    <property type="evidence" value="ECO:0007669"/>
    <property type="project" value="TreeGrafter"/>
</dbReference>
<evidence type="ECO:0000256" key="2">
    <source>
        <dbReference type="ARBA" id="ARBA00005528"/>
    </source>
</evidence>
<name>A0A2U1T7I3_9CORY</name>
<dbReference type="EMBL" id="QEEZ01000007">
    <property type="protein sequence ID" value="PWC01964.1"/>
    <property type="molecule type" value="Genomic_DNA"/>
</dbReference>
<keyword evidence="9 12" id="KW-0949">S-adenosyl-L-methionine</keyword>
<keyword evidence="8 12" id="KW-0808">Transferase</keyword>
<dbReference type="Pfam" id="PF04452">
    <property type="entry name" value="Methyltrans_RNA"/>
    <property type="match status" value="1"/>
</dbReference>
<keyword evidence="16" id="KW-1185">Reference proteome</keyword>
<reference evidence="16" key="1">
    <citation type="submission" date="2018-04" db="EMBL/GenBank/DDBJ databases">
        <authorList>
            <person name="Liu S."/>
            <person name="Wang Z."/>
            <person name="Li J."/>
        </authorList>
    </citation>
    <scope>NUCLEOTIDE SEQUENCE [LARGE SCALE GENOMIC DNA]</scope>
    <source>
        <strain evidence="16">2189</strain>
    </source>
</reference>
<dbReference type="NCBIfam" id="TIGR00046">
    <property type="entry name" value="RsmE family RNA methyltransferase"/>
    <property type="match status" value="1"/>
</dbReference>
<gene>
    <name evidence="15" type="ORF">DF222_05150</name>
</gene>
<evidence type="ECO:0000256" key="9">
    <source>
        <dbReference type="ARBA" id="ARBA00022691"/>
    </source>
</evidence>
<comment type="caution">
    <text evidence="15">The sequence shown here is derived from an EMBL/GenBank/DDBJ whole genome shotgun (WGS) entry which is preliminary data.</text>
</comment>